<proteinExistence type="predicted"/>
<keyword evidence="2" id="KW-1185">Reference proteome</keyword>
<dbReference type="Proteomes" id="UP000309997">
    <property type="component" value="Unassembled WGS sequence"/>
</dbReference>
<evidence type="ECO:0000313" key="1">
    <source>
        <dbReference type="EMBL" id="KAL3585895.1"/>
    </source>
</evidence>
<reference evidence="1 2" key="1">
    <citation type="journal article" date="2024" name="Plant Biotechnol. J.">
        <title>Genome and CRISPR/Cas9 system of a widespread forest tree (Populus alba) in the world.</title>
        <authorList>
            <person name="Liu Y.J."/>
            <person name="Jiang P.F."/>
            <person name="Han X.M."/>
            <person name="Li X.Y."/>
            <person name="Wang H.M."/>
            <person name="Wang Y.J."/>
            <person name="Wang X.X."/>
            <person name="Zeng Q.Y."/>
        </authorList>
    </citation>
    <scope>NUCLEOTIDE SEQUENCE [LARGE SCALE GENOMIC DNA]</scope>
    <source>
        <strain evidence="2">cv. PAL-ZL1</strain>
    </source>
</reference>
<sequence length="764" mass="84983">MEMESTRRSFDRSREPGLKKPRLAEEQANHKGRPFTQRPAAAPSARYRPGVDRDLESNDSNRSSAYQPQPVPQPQQYQELVSQYKTALAELTFNSKPIITNLTIIAGENLHAAKAVAATICANILEVPSEQKLPSLYLLDSIVKNIGRDYIKYFAARLPEVFCKAYRQVDSPVHSSMRHLFGTWKGVFPPQPLQMIEKELGLAPAVNGSSAGAAASRSESQSQRPPNSIHVNPKYLERQRIQQSSRAKGVSNVLTVPVANSIEDVEGPDRAVGIDTRRPWVDPPVKTHTLQRSHREALSEPVHEKKKIGAIYGDFEYGSDVSRKSGLGIGRASGRVAEQGQGQENPFWILDLTICLLWTFVMLYAYLVTVMFGVVGRTRIIVSEVGLLSYVIYQGFRKIDTDRWEFANESFRRGEKHLLKNIHRRKSTQSQQVGSHTGSLTEAGRSGLDSEVERLRKERSVMMQEVIELQKQQSGTVHDVQSVNQRLQAAEQRQKQMVSFLAKLFQNPAFLARLKQKKEQGEIGSSRMKRKFVKHQQHQHALPESSMEGQIMRCMPDWRNITLSSVVPDTSPASIDQSPDYVSEDMVGLGLGSEAMPLPEIVAPDEFAISDELGVGQGFIKTPEQVGEEQSSMQFEDPKLKGKIDMSPQNEAGLEYFVSFPEDLGMEKSFPELSSPGMERIVKQEDVWSLAFNTSAGMSSSSNVSWDNLVGYEMPELGSTGGFSDIWDIGSGQAGGGLSVDKWLADESPVDESDSQAGQPEDDK</sequence>
<dbReference type="EMBL" id="RCHU02000006">
    <property type="protein sequence ID" value="KAL3585895.1"/>
    <property type="molecule type" value="Genomic_DNA"/>
</dbReference>
<organism evidence="1 2">
    <name type="scientific">Populus alba</name>
    <name type="common">White poplar</name>
    <dbReference type="NCBI Taxonomy" id="43335"/>
    <lineage>
        <taxon>Eukaryota</taxon>
        <taxon>Viridiplantae</taxon>
        <taxon>Streptophyta</taxon>
        <taxon>Embryophyta</taxon>
        <taxon>Tracheophyta</taxon>
        <taxon>Spermatophyta</taxon>
        <taxon>Magnoliopsida</taxon>
        <taxon>eudicotyledons</taxon>
        <taxon>Gunneridae</taxon>
        <taxon>Pentapetalae</taxon>
        <taxon>rosids</taxon>
        <taxon>fabids</taxon>
        <taxon>Malpighiales</taxon>
        <taxon>Salicaceae</taxon>
        <taxon>Saliceae</taxon>
        <taxon>Populus</taxon>
    </lineage>
</organism>
<protein>
    <submittedName>
        <fullName evidence="1">Uncharacterized protein</fullName>
    </submittedName>
</protein>
<name>A0ACC4C332_POPAL</name>
<gene>
    <name evidence="1" type="ORF">D5086_012762</name>
</gene>
<comment type="caution">
    <text evidence="1">The sequence shown here is derived from an EMBL/GenBank/DDBJ whole genome shotgun (WGS) entry which is preliminary data.</text>
</comment>
<accession>A0ACC4C332</accession>
<evidence type="ECO:0000313" key="2">
    <source>
        <dbReference type="Proteomes" id="UP000309997"/>
    </source>
</evidence>